<gene>
    <name evidence="2" type="ORF">QBC36DRAFT_355821</name>
</gene>
<evidence type="ECO:0000313" key="3">
    <source>
        <dbReference type="Proteomes" id="UP001302321"/>
    </source>
</evidence>
<reference evidence="2" key="1">
    <citation type="journal article" date="2023" name="Mol. Phylogenet. Evol.">
        <title>Genome-scale phylogeny and comparative genomics of the fungal order Sordariales.</title>
        <authorList>
            <person name="Hensen N."/>
            <person name="Bonometti L."/>
            <person name="Westerberg I."/>
            <person name="Brannstrom I.O."/>
            <person name="Guillou S."/>
            <person name="Cros-Aarteil S."/>
            <person name="Calhoun S."/>
            <person name="Haridas S."/>
            <person name="Kuo A."/>
            <person name="Mondo S."/>
            <person name="Pangilinan J."/>
            <person name="Riley R."/>
            <person name="LaButti K."/>
            <person name="Andreopoulos B."/>
            <person name="Lipzen A."/>
            <person name="Chen C."/>
            <person name="Yan M."/>
            <person name="Daum C."/>
            <person name="Ng V."/>
            <person name="Clum A."/>
            <person name="Steindorff A."/>
            <person name="Ohm R.A."/>
            <person name="Martin F."/>
            <person name="Silar P."/>
            <person name="Natvig D.O."/>
            <person name="Lalanne C."/>
            <person name="Gautier V."/>
            <person name="Ament-Velasquez S.L."/>
            <person name="Kruys A."/>
            <person name="Hutchinson M.I."/>
            <person name="Powell A.J."/>
            <person name="Barry K."/>
            <person name="Miller A.N."/>
            <person name="Grigoriev I.V."/>
            <person name="Debuchy R."/>
            <person name="Gladieux P."/>
            <person name="Hiltunen Thoren M."/>
            <person name="Johannesson H."/>
        </authorList>
    </citation>
    <scope>NUCLEOTIDE SEQUENCE</scope>
    <source>
        <strain evidence="2">CBS 892.96</strain>
    </source>
</reference>
<name>A0AAN6WEN8_9PEZI</name>
<sequence>MQPSFPHVALPDHERGLLRLGVALLVHPLWQHHKDIPSKSPVIQRPLSNGRADTGASKHALNRPDWDTPSMKREPSLWQHSDSRVPQIPCDGSAPTRYRGSRLAGAGPAGVNGSHSGLWRGGAWHISEPSRALASGPTPAPLHYYAGQTAVWAIANPKPSSHPYDRDHTHILSTPHESPAITSHTATATCNPNSPSPPLALRRPSRCFLCRCSVFDSL</sequence>
<comment type="caution">
    <text evidence="2">The sequence shown here is derived from an EMBL/GenBank/DDBJ whole genome shotgun (WGS) entry which is preliminary data.</text>
</comment>
<dbReference type="Proteomes" id="UP001302321">
    <property type="component" value="Unassembled WGS sequence"/>
</dbReference>
<feature type="region of interest" description="Disordered" evidence="1">
    <location>
        <begin position="36"/>
        <end position="112"/>
    </location>
</feature>
<protein>
    <submittedName>
        <fullName evidence="2">Uncharacterized protein</fullName>
    </submittedName>
</protein>
<evidence type="ECO:0000313" key="2">
    <source>
        <dbReference type="EMBL" id="KAK4180431.1"/>
    </source>
</evidence>
<evidence type="ECO:0000256" key="1">
    <source>
        <dbReference type="SAM" id="MobiDB-lite"/>
    </source>
</evidence>
<keyword evidence="3" id="KW-1185">Reference proteome</keyword>
<dbReference type="EMBL" id="MU866099">
    <property type="protein sequence ID" value="KAK4180431.1"/>
    <property type="molecule type" value="Genomic_DNA"/>
</dbReference>
<accession>A0AAN6WEN8</accession>
<feature type="compositionally biased region" description="Basic and acidic residues" evidence="1">
    <location>
        <begin position="62"/>
        <end position="75"/>
    </location>
</feature>
<organism evidence="2 3">
    <name type="scientific">Triangularia setosa</name>
    <dbReference type="NCBI Taxonomy" id="2587417"/>
    <lineage>
        <taxon>Eukaryota</taxon>
        <taxon>Fungi</taxon>
        <taxon>Dikarya</taxon>
        <taxon>Ascomycota</taxon>
        <taxon>Pezizomycotina</taxon>
        <taxon>Sordariomycetes</taxon>
        <taxon>Sordariomycetidae</taxon>
        <taxon>Sordariales</taxon>
        <taxon>Podosporaceae</taxon>
        <taxon>Triangularia</taxon>
    </lineage>
</organism>
<proteinExistence type="predicted"/>
<reference evidence="2" key="2">
    <citation type="submission" date="2023-05" db="EMBL/GenBank/DDBJ databases">
        <authorList>
            <consortium name="Lawrence Berkeley National Laboratory"/>
            <person name="Steindorff A."/>
            <person name="Hensen N."/>
            <person name="Bonometti L."/>
            <person name="Westerberg I."/>
            <person name="Brannstrom I.O."/>
            <person name="Guillou S."/>
            <person name="Cros-Aarteil S."/>
            <person name="Calhoun S."/>
            <person name="Haridas S."/>
            <person name="Kuo A."/>
            <person name="Mondo S."/>
            <person name="Pangilinan J."/>
            <person name="Riley R."/>
            <person name="Labutti K."/>
            <person name="Andreopoulos B."/>
            <person name="Lipzen A."/>
            <person name="Chen C."/>
            <person name="Yanf M."/>
            <person name="Daum C."/>
            <person name="Ng V."/>
            <person name="Clum A."/>
            <person name="Ohm R."/>
            <person name="Martin F."/>
            <person name="Silar P."/>
            <person name="Natvig D."/>
            <person name="Lalanne C."/>
            <person name="Gautier V."/>
            <person name="Ament-Velasquez S.L."/>
            <person name="Kruys A."/>
            <person name="Hutchinson M.I."/>
            <person name="Powell A.J."/>
            <person name="Barry K."/>
            <person name="Miller A.N."/>
            <person name="Grigoriev I.V."/>
            <person name="Debuchy R."/>
            <person name="Gladieux P."/>
            <person name="Thoren M.H."/>
            <person name="Johannesson H."/>
        </authorList>
    </citation>
    <scope>NUCLEOTIDE SEQUENCE</scope>
    <source>
        <strain evidence="2">CBS 892.96</strain>
    </source>
</reference>
<dbReference type="AlphaFoldDB" id="A0AAN6WEN8"/>